<dbReference type="Proteomes" id="UP000825935">
    <property type="component" value="Chromosome 23"/>
</dbReference>
<evidence type="ECO:0000313" key="2">
    <source>
        <dbReference type="Proteomes" id="UP000825935"/>
    </source>
</evidence>
<keyword evidence="2" id="KW-1185">Reference proteome</keyword>
<accession>A0A8T2S3I4</accession>
<sequence>MCCECMLMDMYIPLACLQHVSVISAGVLLFSCTYGDRFVVGMNKYKMVQGKSKQPDFTSLRKAIQEHLYQLLCIRTINLLQTLKYA</sequence>
<proteinExistence type="predicted"/>
<comment type="caution">
    <text evidence="1">The sequence shown here is derived from an EMBL/GenBank/DDBJ whole genome shotgun (WGS) entry which is preliminary data.</text>
</comment>
<reference evidence="1 2" key="1">
    <citation type="submission" date="2021-08" db="EMBL/GenBank/DDBJ databases">
        <title>WGS assembly of Ceratopteris richardii.</title>
        <authorList>
            <person name="Marchant D.B."/>
            <person name="Chen G."/>
            <person name="Jenkins J."/>
            <person name="Shu S."/>
            <person name="Leebens-Mack J."/>
            <person name="Grimwood J."/>
            <person name="Schmutz J."/>
            <person name="Soltis P."/>
            <person name="Soltis D."/>
            <person name="Chen Z.-H."/>
        </authorList>
    </citation>
    <scope>NUCLEOTIDE SEQUENCE [LARGE SCALE GENOMIC DNA]</scope>
    <source>
        <strain evidence="1">Whitten #5841</strain>
        <tissue evidence="1">Leaf</tissue>
    </source>
</reference>
<gene>
    <name evidence="1" type="ORF">KP509_23G073800</name>
</gene>
<dbReference type="EMBL" id="CM035428">
    <property type="protein sequence ID" value="KAH7302444.1"/>
    <property type="molecule type" value="Genomic_DNA"/>
</dbReference>
<organism evidence="1 2">
    <name type="scientific">Ceratopteris richardii</name>
    <name type="common">Triangle waterfern</name>
    <dbReference type="NCBI Taxonomy" id="49495"/>
    <lineage>
        <taxon>Eukaryota</taxon>
        <taxon>Viridiplantae</taxon>
        <taxon>Streptophyta</taxon>
        <taxon>Embryophyta</taxon>
        <taxon>Tracheophyta</taxon>
        <taxon>Polypodiopsida</taxon>
        <taxon>Polypodiidae</taxon>
        <taxon>Polypodiales</taxon>
        <taxon>Pteridineae</taxon>
        <taxon>Pteridaceae</taxon>
        <taxon>Parkerioideae</taxon>
        <taxon>Ceratopteris</taxon>
    </lineage>
</organism>
<protein>
    <submittedName>
        <fullName evidence="1">Uncharacterized protein</fullName>
    </submittedName>
</protein>
<name>A0A8T2S3I4_CERRI</name>
<dbReference type="AlphaFoldDB" id="A0A8T2S3I4"/>
<evidence type="ECO:0000313" key="1">
    <source>
        <dbReference type="EMBL" id="KAH7302444.1"/>
    </source>
</evidence>